<organism evidence="3 4">
    <name type="scientific">SAR86 cluster bacterium</name>
    <dbReference type="NCBI Taxonomy" id="2030880"/>
    <lineage>
        <taxon>Bacteria</taxon>
        <taxon>Pseudomonadati</taxon>
        <taxon>Pseudomonadota</taxon>
        <taxon>Gammaproteobacteria</taxon>
        <taxon>SAR86 cluster</taxon>
    </lineage>
</organism>
<dbReference type="GO" id="GO:0004040">
    <property type="term" value="F:amidase activity"/>
    <property type="evidence" value="ECO:0007669"/>
    <property type="project" value="InterPro"/>
</dbReference>
<feature type="transmembrane region" description="Helical" evidence="1">
    <location>
        <begin position="15"/>
        <end position="36"/>
    </location>
</feature>
<dbReference type="PANTHER" id="PTHR40572">
    <property type="entry name" value="PROTEIN BAX"/>
    <property type="match status" value="1"/>
</dbReference>
<keyword evidence="1" id="KW-1133">Transmembrane helix</keyword>
<evidence type="ECO:0000259" key="2">
    <source>
        <dbReference type="Pfam" id="PF01832"/>
    </source>
</evidence>
<sequence>MSVNGAIDNKRKLDFLLAAAISVAMVVLILLVQQYAASARVVVSAPPKADPIAVFPDFASIPNVNVKKQQFFDYLQDFILAENNDLANTRRQLLNYAAIVNTGVALSARERGWLLELVSTYRVETGLNSDKEIVDELLKRVDQIPVSLVLAQAANESAWGTSRFTLEGNNVFGQWCFEEGCGIVPRQRVSGATHEVRRFTSVESAVEAYFLNINSQRAYDYFRELRAYMREQKQELDSMVLAFGLGRYSQRGDHYVDEVQTLIIQNRLRSRDRG</sequence>
<reference evidence="4" key="1">
    <citation type="submission" date="2017-08" db="EMBL/GenBank/DDBJ databases">
        <title>A dynamic microbial community with high functional redundancy inhabits the cold, oxic subseafloor aquifer.</title>
        <authorList>
            <person name="Tully B.J."/>
            <person name="Wheat C.G."/>
            <person name="Glazer B.T."/>
            <person name="Huber J.A."/>
        </authorList>
    </citation>
    <scope>NUCLEOTIDE SEQUENCE [LARGE SCALE GENOMIC DNA]</scope>
</reference>
<feature type="domain" description="Mannosyl-glycoprotein endo-beta-N-acetylglucosamidase-like" evidence="2">
    <location>
        <begin position="134"/>
        <end position="266"/>
    </location>
</feature>
<dbReference type="AlphaFoldDB" id="A0A2A5BAE1"/>
<accession>A0A2A5BAE1</accession>
<keyword evidence="1" id="KW-0812">Transmembrane</keyword>
<name>A0A2A5BAE1_9GAMM</name>
<evidence type="ECO:0000256" key="1">
    <source>
        <dbReference type="SAM" id="Phobius"/>
    </source>
</evidence>
<dbReference type="InterPro" id="IPR002901">
    <property type="entry name" value="MGlyc_endo_b_GlcNAc-like_dom"/>
</dbReference>
<dbReference type="PANTHER" id="PTHR40572:SF1">
    <property type="entry name" value="PROTEIN BAX"/>
    <property type="match status" value="1"/>
</dbReference>
<dbReference type="Pfam" id="PF01832">
    <property type="entry name" value="Glucosaminidase"/>
    <property type="match status" value="1"/>
</dbReference>
<dbReference type="Proteomes" id="UP000218327">
    <property type="component" value="Unassembled WGS sequence"/>
</dbReference>
<keyword evidence="1" id="KW-0472">Membrane</keyword>
<evidence type="ECO:0000313" key="4">
    <source>
        <dbReference type="Proteomes" id="UP000218327"/>
    </source>
</evidence>
<dbReference type="Gene3D" id="1.10.530.10">
    <property type="match status" value="1"/>
</dbReference>
<comment type="caution">
    <text evidence="3">The sequence shown here is derived from an EMBL/GenBank/DDBJ whole genome shotgun (WGS) entry which is preliminary data.</text>
</comment>
<evidence type="ECO:0000313" key="3">
    <source>
        <dbReference type="EMBL" id="PCJ28452.1"/>
    </source>
</evidence>
<proteinExistence type="predicted"/>
<dbReference type="EMBL" id="NVVJ01000002">
    <property type="protein sequence ID" value="PCJ28452.1"/>
    <property type="molecule type" value="Genomic_DNA"/>
</dbReference>
<protein>
    <recommendedName>
        <fullName evidence="2">Mannosyl-glycoprotein endo-beta-N-acetylglucosamidase-like domain-containing protein</fullName>
    </recommendedName>
</protein>
<dbReference type="InterPro" id="IPR053195">
    <property type="entry name" value="Bax-like"/>
</dbReference>
<gene>
    <name evidence="3" type="ORF">COA96_01000</name>
</gene>